<keyword evidence="3" id="KW-0999">Mitochondrion inner membrane</keyword>
<keyword evidence="6 7" id="KW-0472">Membrane</keyword>
<comment type="caution">
    <text evidence="8">The sequence shown here is derived from an EMBL/GenBank/DDBJ whole genome shotgun (WGS) entry which is preliminary data.</text>
</comment>
<evidence type="ECO:0000256" key="4">
    <source>
        <dbReference type="ARBA" id="ARBA00022989"/>
    </source>
</evidence>
<evidence type="ECO:0000313" key="8">
    <source>
        <dbReference type="EMBL" id="KAG9246881.1"/>
    </source>
</evidence>
<evidence type="ECO:0000256" key="6">
    <source>
        <dbReference type="ARBA" id="ARBA00023136"/>
    </source>
</evidence>
<name>A0A9P7Z7U3_9HELO</name>
<gene>
    <name evidence="8" type="ORF">BJ878DRAFT_495149</name>
</gene>
<dbReference type="GO" id="GO:0004129">
    <property type="term" value="F:cytochrome-c oxidase activity"/>
    <property type="evidence" value="ECO:0007669"/>
    <property type="project" value="TreeGrafter"/>
</dbReference>
<organism evidence="8 9">
    <name type="scientific">Calycina marina</name>
    <dbReference type="NCBI Taxonomy" id="1763456"/>
    <lineage>
        <taxon>Eukaryota</taxon>
        <taxon>Fungi</taxon>
        <taxon>Dikarya</taxon>
        <taxon>Ascomycota</taxon>
        <taxon>Pezizomycotina</taxon>
        <taxon>Leotiomycetes</taxon>
        <taxon>Helotiales</taxon>
        <taxon>Pezizellaceae</taxon>
        <taxon>Calycina</taxon>
    </lineage>
</organism>
<dbReference type="PANTHER" id="PTHR28264:SF1">
    <property type="entry name" value="CYTOCHROME C OXIDASE SUBUNIT 6C"/>
    <property type="match status" value="1"/>
</dbReference>
<proteinExistence type="predicted"/>
<dbReference type="AlphaFoldDB" id="A0A9P7Z7U3"/>
<keyword evidence="5" id="KW-0496">Mitochondrion</keyword>
<accession>A0A9P7Z7U3</accession>
<dbReference type="GO" id="GO:0005743">
    <property type="term" value="C:mitochondrial inner membrane"/>
    <property type="evidence" value="ECO:0007669"/>
    <property type="project" value="UniProtKB-SubCell"/>
</dbReference>
<keyword evidence="9" id="KW-1185">Reference proteome</keyword>
<dbReference type="OrthoDB" id="2317211at2759"/>
<dbReference type="CDD" id="cd22888">
    <property type="entry name" value="CcO_VIIa_fungal"/>
    <property type="match status" value="1"/>
</dbReference>
<dbReference type="EMBL" id="MU253789">
    <property type="protein sequence ID" value="KAG9246881.1"/>
    <property type="molecule type" value="Genomic_DNA"/>
</dbReference>
<dbReference type="GO" id="GO:0006123">
    <property type="term" value="P:mitochondrial electron transport, cytochrome c to oxygen"/>
    <property type="evidence" value="ECO:0007669"/>
    <property type="project" value="TreeGrafter"/>
</dbReference>
<comment type="subcellular location">
    <subcellularLocation>
        <location evidence="1">Mitochondrion inner membrane</location>
    </subcellularLocation>
</comment>
<evidence type="ECO:0000256" key="5">
    <source>
        <dbReference type="ARBA" id="ARBA00023128"/>
    </source>
</evidence>
<dbReference type="PANTHER" id="PTHR28264">
    <property type="entry name" value="CYTOCHROME C OXIDASE SUBUNIT 7A"/>
    <property type="match status" value="1"/>
</dbReference>
<keyword evidence="2 7" id="KW-0812">Transmembrane</keyword>
<reference evidence="8" key="1">
    <citation type="journal article" date="2021" name="IMA Fungus">
        <title>Genomic characterization of three marine fungi, including Emericellopsis atlantica sp. nov. with signatures of a generalist lifestyle and marine biomass degradation.</title>
        <authorList>
            <person name="Hagestad O.C."/>
            <person name="Hou L."/>
            <person name="Andersen J.H."/>
            <person name="Hansen E.H."/>
            <person name="Altermark B."/>
            <person name="Li C."/>
            <person name="Kuhnert E."/>
            <person name="Cox R.J."/>
            <person name="Crous P.W."/>
            <person name="Spatafora J.W."/>
            <person name="Lail K."/>
            <person name="Amirebrahimi M."/>
            <person name="Lipzen A."/>
            <person name="Pangilinan J."/>
            <person name="Andreopoulos W."/>
            <person name="Hayes R.D."/>
            <person name="Ng V."/>
            <person name="Grigoriev I.V."/>
            <person name="Jackson S.A."/>
            <person name="Sutton T.D.S."/>
            <person name="Dobson A.D.W."/>
            <person name="Rama T."/>
        </authorList>
    </citation>
    <scope>NUCLEOTIDE SEQUENCE</scope>
    <source>
        <strain evidence="8">TRa3180A</strain>
    </source>
</reference>
<feature type="transmembrane region" description="Helical" evidence="7">
    <location>
        <begin position="48"/>
        <end position="70"/>
    </location>
</feature>
<evidence type="ECO:0008006" key="10">
    <source>
        <dbReference type="Google" id="ProtNLM"/>
    </source>
</evidence>
<sequence>MFLDLAILVNQRPSSFLQTTIQIKRPRKAFIHLKMPIKPITGMLRRTLVLDLSIALGLGTTFGYAFWYGYHVPAVRQRDVYYSRLEDKRAAKASA</sequence>
<evidence type="ECO:0000313" key="9">
    <source>
        <dbReference type="Proteomes" id="UP000887226"/>
    </source>
</evidence>
<evidence type="ECO:0000256" key="1">
    <source>
        <dbReference type="ARBA" id="ARBA00004273"/>
    </source>
</evidence>
<evidence type="ECO:0000256" key="3">
    <source>
        <dbReference type="ARBA" id="ARBA00022792"/>
    </source>
</evidence>
<evidence type="ECO:0000256" key="2">
    <source>
        <dbReference type="ARBA" id="ARBA00022692"/>
    </source>
</evidence>
<keyword evidence="4 7" id="KW-1133">Transmembrane helix</keyword>
<dbReference type="Proteomes" id="UP000887226">
    <property type="component" value="Unassembled WGS sequence"/>
</dbReference>
<evidence type="ECO:0000256" key="7">
    <source>
        <dbReference type="SAM" id="Phobius"/>
    </source>
</evidence>
<protein>
    <recommendedName>
        <fullName evidence="10">Cytochrome c oxidase polypeptide VIIA</fullName>
    </recommendedName>
</protein>